<dbReference type="Proteomes" id="UP000325797">
    <property type="component" value="Chromosome"/>
</dbReference>
<dbReference type="InterPro" id="IPR027839">
    <property type="entry name" value="DUF4432"/>
</dbReference>
<dbReference type="RefSeq" id="WP_151118356.1">
    <property type="nucleotide sequence ID" value="NZ_CP042582.1"/>
</dbReference>
<dbReference type="CDD" id="cd09023">
    <property type="entry name" value="Aldose_epim_Ec_c4013"/>
    <property type="match status" value="1"/>
</dbReference>
<dbReference type="InterPro" id="IPR014718">
    <property type="entry name" value="GH-type_carb-bd"/>
</dbReference>
<feature type="region of interest" description="Disordered" evidence="1">
    <location>
        <begin position="375"/>
        <end position="402"/>
    </location>
</feature>
<dbReference type="AlphaFoldDB" id="A0A5J6N0E2"/>
<accession>A0A5J6N0E2</accession>
<dbReference type="Pfam" id="PF14486">
    <property type="entry name" value="DUF4432"/>
    <property type="match status" value="1"/>
</dbReference>
<evidence type="ECO:0000313" key="3">
    <source>
        <dbReference type="Proteomes" id="UP000325797"/>
    </source>
</evidence>
<dbReference type="GO" id="GO:0030246">
    <property type="term" value="F:carbohydrate binding"/>
    <property type="evidence" value="ECO:0007669"/>
    <property type="project" value="InterPro"/>
</dbReference>
<dbReference type="OrthoDB" id="9791280at2"/>
<organism evidence="2 3">
    <name type="scientific">Hypericibacter adhaerens</name>
    <dbReference type="NCBI Taxonomy" id="2602016"/>
    <lineage>
        <taxon>Bacteria</taxon>
        <taxon>Pseudomonadati</taxon>
        <taxon>Pseudomonadota</taxon>
        <taxon>Alphaproteobacteria</taxon>
        <taxon>Rhodospirillales</taxon>
        <taxon>Dongiaceae</taxon>
        <taxon>Hypericibacter</taxon>
    </lineage>
</organism>
<protein>
    <submittedName>
        <fullName evidence="2">DUF4432 domain-containing protein</fullName>
    </submittedName>
</protein>
<dbReference type="Gene3D" id="2.70.98.10">
    <property type="match status" value="1"/>
</dbReference>
<evidence type="ECO:0000256" key="1">
    <source>
        <dbReference type="SAM" id="MobiDB-lite"/>
    </source>
</evidence>
<keyword evidence="3" id="KW-1185">Reference proteome</keyword>
<name>A0A5J6N0E2_9PROT</name>
<sequence>MVQLFGRSLTRREVAAHAGTLSQFAGVRLMTLGDGVERGIRMLEFRTGSGLRFTVLIDRALDLADCEYKGAAIGWNSPAGFRHPGLHEYEGEGGLAWLRSFSGLVVTCGLDHILFMHDDKADHYHYVHRKSVSSSIHGRISTIPGKLLSYGERWDGDECTLFCEGVVQQSAVFGEDLHLIRRIEAKLGANEFTLEDRVVNHGFYRTPHMFCYHINIGHPVLAEGSRYLAPVAHTVWAAHADAYKDQGVGYRRLPSPRHNFHEQVWQHAMEADAKGQVPVAVVNDALGLGFVVETNKNEFPCQFQWQNFQEGQYAIGIEPATNHVYGKPFAQERGELIWLEHGEEKRYRTRFAVLDGAKEIAAMEKRITAIARQPDADYPVPSGRWDPIPGRAKAREGGGASA</sequence>
<reference evidence="2 3" key="1">
    <citation type="submission" date="2019-08" db="EMBL/GenBank/DDBJ databases">
        <title>Hyperibacter terrae gen. nov., sp. nov. and Hyperibacter viscosus sp. nov., two new members in the family Rhodospirillaceae isolated from the rhizosphere of Hypericum perforatum.</title>
        <authorList>
            <person name="Noviana Z."/>
        </authorList>
    </citation>
    <scope>NUCLEOTIDE SEQUENCE [LARGE SCALE GENOMIC DNA]</scope>
    <source>
        <strain evidence="2 3">R5959</strain>
    </source>
</reference>
<dbReference type="EMBL" id="CP042582">
    <property type="protein sequence ID" value="QEX22917.1"/>
    <property type="molecule type" value="Genomic_DNA"/>
</dbReference>
<dbReference type="KEGG" id="hadh:FRZ61_28510"/>
<gene>
    <name evidence="2" type="ORF">FRZ61_28510</name>
</gene>
<evidence type="ECO:0000313" key="2">
    <source>
        <dbReference type="EMBL" id="QEX22917.1"/>
    </source>
</evidence>
<proteinExistence type="predicted"/>